<dbReference type="SUPFAM" id="SSF46997">
    <property type="entry name" value="Bacterial immunoglobulin/albumin-binding domains"/>
    <property type="match status" value="1"/>
</dbReference>
<feature type="coiled-coil region" evidence="1">
    <location>
        <begin position="2732"/>
        <end position="2766"/>
    </location>
</feature>
<dbReference type="SMART" id="SM00844">
    <property type="entry name" value="GA"/>
    <property type="match status" value="1"/>
</dbReference>
<evidence type="ECO:0000256" key="3">
    <source>
        <dbReference type="SAM" id="SignalP"/>
    </source>
</evidence>
<feature type="domain" description="Extracellular matrix-binding protein ebh GA module" evidence="4">
    <location>
        <begin position="2850"/>
        <end position="2907"/>
    </location>
</feature>
<dbReference type="InterPro" id="IPR002988">
    <property type="entry name" value="GA_module"/>
</dbReference>
<reference evidence="5" key="1">
    <citation type="submission" date="2023-08" db="EMBL/GenBank/DDBJ databases">
        <title>Complete genome sequence of Mycoplasma seminis 2200.</title>
        <authorList>
            <person name="Spergser J."/>
        </authorList>
    </citation>
    <scope>NUCLEOTIDE SEQUENCE [LARGE SCALE GENOMIC DNA]</scope>
    <source>
        <strain evidence="5">2200</strain>
    </source>
</reference>
<proteinExistence type="predicted"/>
<accession>A0ABY9HA64</accession>
<evidence type="ECO:0000313" key="6">
    <source>
        <dbReference type="Proteomes" id="UP001237011"/>
    </source>
</evidence>
<evidence type="ECO:0000313" key="5">
    <source>
        <dbReference type="EMBL" id="WLP85391.1"/>
    </source>
</evidence>
<feature type="transmembrane region" description="Helical" evidence="2">
    <location>
        <begin position="3352"/>
        <end position="3372"/>
    </location>
</feature>
<protein>
    <recommendedName>
        <fullName evidence="4">Extracellular matrix-binding protein ebh GA module domain-containing protein</fullName>
    </recommendedName>
</protein>
<feature type="chain" id="PRO_5045662703" description="Extracellular matrix-binding protein ebh GA module domain-containing protein" evidence="3">
    <location>
        <begin position="24"/>
        <end position="3375"/>
    </location>
</feature>
<gene>
    <name evidence="5" type="ORF">Q8852_03660</name>
</gene>
<feature type="coiled-coil region" evidence="1">
    <location>
        <begin position="2402"/>
        <end position="2461"/>
    </location>
</feature>
<dbReference type="Proteomes" id="UP001237011">
    <property type="component" value="Chromosome"/>
</dbReference>
<keyword evidence="6" id="KW-1185">Reference proteome</keyword>
<dbReference type="Pfam" id="PF01468">
    <property type="entry name" value="GA"/>
    <property type="match status" value="3"/>
</dbReference>
<dbReference type="EMBL" id="CP132191">
    <property type="protein sequence ID" value="WLP85391.1"/>
    <property type="molecule type" value="Genomic_DNA"/>
</dbReference>
<keyword evidence="3" id="KW-0732">Signal</keyword>
<evidence type="ECO:0000256" key="1">
    <source>
        <dbReference type="SAM" id="Coils"/>
    </source>
</evidence>
<feature type="coiled-coil region" evidence="1">
    <location>
        <begin position="2053"/>
        <end position="2107"/>
    </location>
</feature>
<evidence type="ECO:0000256" key="2">
    <source>
        <dbReference type="SAM" id="Phobius"/>
    </source>
</evidence>
<dbReference type="Gene3D" id="1.20.120.1850">
    <property type="entry name" value="Ebh helix bundles repeating unit (S and A modules)"/>
    <property type="match status" value="3"/>
</dbReference>
<keyword evidence="2" id="KW-1133">Transmembrane helix</keyword>
<dbReference type="SUPFAM" id="SSF140657">
    <property type="entry name" value="Hyaluronidase post-catalytic domain-like"/>
    <property type="match status" value="1"/>
</dbReference>
<keyword evidence="1" id="KW-0175">Coiled coil</keyword>
<feature type="coiled-coil region" evidence="1">
    <location>
        <begin position="3243"/>
        <end position="3295"/>
    </location>
</feature>
<dbReference type="Gene3D" id="1.20.5.420">
    <property type="entry name" value="Immunoglobulin FC, subunit C"/>
    <property type="match status" value="1"/>
</dbReference>
<keyword evidence="2" id="KW-0472">Membrane</keyword>
<evidence type="ECO:0000259" key="4">
    <source>
        <dbReference type="SMART" id="SM00844"/>
    </source>
</evidence>
<dbReference type="RefSeq" id="WP_305937827.1">
    <property type="nucleotide sequence ID" value="NZ_CP132191.1"/>
</dbReference>
<feature type="coiled-coil region" evidence="1">
    <location>
        <begin position="3026"/>
        <end position="3078"/>
    </location>
</feature>
<keyword evidence="2" id="KW-0812">Transmembrane</keyword>
<organism evidence="5 6">
    <name type="scientific">Mycoplasma seminis</name>
    <dbReference type="NCBI Taxonomy" id="512749"/>
    <lineage>
        <taxon>Bacteria</taxon>
        <taxon>Bacillati</taxon>
        <taxon>Mycoplasmatota</taxon>
        <taxon>Mollicutes</taxon>
        <taxon>Mycoplasmataceae</taxon>
        <taxon>Mycoplasma</taxon>
    </lineage>
</organism>
<feature type="signal peptide" evidence="3">
    <location>
        <begin position="1"/>
        <end position="23"/>
    </location>
</feature>
<dbReference type="InterPro" id="IPR009063">
    <property type="entry name" value="Ig/albumin-bd_sf"/>
</dbReference>
<dbReference type="InterPro" id="IPR020840">
    <property type="entry name" value="Extracell_matrix-bd_GA"/>
</dbReference>
<name>A0ABY9HA64_9MOLU</name>
<sequence>MKKAVKKVLLPITGFTALTLPLAAVISADTEGNTVVTFGGGATDEFTGSYVHNQYIDFTKTGPQNNLDPYYLPFTPSSDNYEFSDVNGTLSTYWTNGAGYFNAGWYHTLLTTNSLNPQKGPNSVASLGFNQVVNIVETTPGVNSDWNSSNVYYNMSKPKTRRWRATFNNFYPPKNPEQYTNVQNASQGITPDAFGNLRFGVSLTKDLQLVNNSLRVSVIYKNNNFELQPSNGQIGNSWEFIQDPNSQPTLSNYPVVMQANPNNPNEANNSWNLEQNFNTSVVTVDNNTEKSFQYNPPGYDWASNGYWNAYQLNNLWYKTIDDPSTSLQTVTDIQQGSGTGTPSQQYGWLQGSILPANSDPNSAYVKNLKNIGSVIYGQMSTGTWYYRNGATAPTVIMEFETTDNVNYSSANGSNPFVYDDKDTSGITAIMDFYRGQYNTSMDNNGNAVFSKSVNFKRSDYRTMKIQIEEYPASNQILQQNNIDTYFLPNAYSYELWWGDKYKIAEFPQEIINQGKGDTFKTAIKKGGKYTINLEFTTDVSKWPEEMKQMSSLNWMTSQYPNGTPISAFLDPTKLRLRRVNTDADLNSFFFSTDQQSGFTTKYLAAYPPQDGNLGGTYLDPFSMENDGVIRFESAVQWNFGDGYKKLTVLSEIVKARSVNGTAAGSGVLYPSFNFKNQALLQAQKDQFNEAVFNDWKAKDFNNDAWIGYLNTLMQADYNATQSDQTNSALYNPVIAYEAAPNDATNAVTKDFMSFNNYQQAVGSQTKDKISAYINYIFAPAEDQAKLKNALAALAKWKDVSTPSFVNNTVEDSNDSAKKIQDLVNATTEALNTLNAAYPGFENKNQTSAEFITEAFSKIDALTSFNNGYKTAFKDTVLKLTKRADVISYVQALVSLQQKISEAQSYYNKYVVVKGETYKNIHSTDSTSTYFAFTTKLDETEKLLNELTKIYSGNAQVDPAYSEKSIILNYNKQFDPVAIQTTYQAINVDILNAKAFINGLENISAQEKQWANNELDQILTSTNPDYKLLENYTLREAKIAIIAAAAKFENLVNSQKDNSLTKQYASIVKFTYTNSIDLNNLITVKQDDLTITTSNGTHPNLPYEVSEDKYYVYNIPNTTIASGSVNYWWQSAAKNLANGNNSYPKVEDQPWNLAQPQFFTFGNKLLQAFGAAVYKTQFTTQEQVAQFYDLWAAKIPLAIKWLDALSSDSDKIQDDAPSISNGLNVAQETYLANQYFEWLISNTTNNSEDDPKLIEINTELNAELDKMKQLVALFNKYLITSAISDNKYQNTNGTYQNPDYIFGNGQFYGISNKDHALEWIKDSNIALPQNSQNLFPFLVTLMQVLQVSLPAVPNNLNATTNNDLNIPAAFIPTMLQKPSPYNKFVYDSSKLDLLIASLNELFTKLDGRYQAALHYPEKFANKYFNMGQDANALWSPADVDNFIKSHSDIFNPATFKYQDSNNLNLDASVYQTWNKEFIIPKLQAWAEKNAQYISEQGLKDIAAALKELQDGEMNFYLTEAGQNPSVLNKLQGIHYEVTQINKYKQAYISNIDSANTIYSNLTSAQKQALTTAIKGDNVFTMDKINALDKFFGNTFANVNDVLHNDLSANLNKQSLIQLNEITGKLNSLINTIKTTIFPGTPQETNLLKLATNKDTFMAAYNAVSPSDFAKFNNISPEEVTNLYNELDKQYKALNGYKQELLNDIKNIDPSISSYLTPAKVSEITNVSNVPTNITKEQKDAEYNKILNALKQAVKDKISAEPNLNNAQKQALNSQIDASSVNEFNSLAPIIAKAKELNEAMGNLQDSITAANALKDKYQAIIQQMPQNEALSNFNNELKDATDINPQNQGDGINANVSTVNKQKTNLDNAIKALQTAITTQQIKDVLDKINDKSSPQAQEFKKQTLDWLSKPQSQEDLDNKLAQAQNIVMKDSLQKAINSANEQKPISPELQNAITTANNALNTVKTPSEVQSAVDQLNNAIKRNELVNALNEANKIDPKSPFLQNAIASAQGTLDQNDSAKYQEQINALQNAIKKEPLSKLIDDAGKITGANDNTQLQDAINNANKVRNDLSATPQQIAQAQQDLQNAMNSLSQANDLKKQLQELIDAGKKLPNSLPNNQATYDKAQELVNNPNAQINDLKTQIGIVSQTNTATDLDNTIKQIQAQNPEASKHLQQALSQAQNAYDTAMQQLKDNKVTAESAIKQNQILQDDKNNLLNIAHKEALAKALEQASSIPLPIYPGNREQYNKLQQAIATAASQYQNDDINTTEQTIKQQADKLNTAVDIFHLQQAISVANNDKNKSQGYQNIYDDAQNILNAVKDYNNIDEAQASEALKQILKNAKTPALQAATGSVDDIVKLATSLLHEATTKEPLVNAINKANDVMQLLNNGSIVIPEDQKDHELSVEERKDALQKALDIANNQLAATPLKTKAEYVADADALNKVTTMAEKLLQQLKDLLSQKIADALNINPKNPALENIIKTAQEDVKDPEAKAAKIIEDISQLEKLAAQNKLQNAINTLPEALKNSQSFKDMILNNAQSVANNPNASTSQYEEQLSKLNDAIKKEKLFQAYDNVNSNAIKPLSPELSNEMDKASQMLNDPDGEYTSQDQNFFDTKADELNKALALNNLQNTLNKANSIANPSQTLQDAISQAQKVYDDKNTTTQQINQTQKQLQNALDKENLSDALNKANNILNTLKPDGNISQAQQDLINKLQQAINSANSIHANNDLSKQQYDDAAKALQDVIKSVQQAQNALKDALKDALSKANNINPKSNNLQDAITNATKVLQDPNATYQQMQDALDNLNHRVNSNKLDIAIQNAPSLTSPVQGFTPTLPESQAASNNANISQEDANKQAQIQELNNAQINALNNLNNLKWINNAQKAALQKAIISATTIGDVNTVSQQANALDGAMHDLNKYVATIPESLKANPISNIGYVYADIDKQAAFNKVMQTVNDVINKTNGIVYQNNKASAIGDLQQELTDAINALNGNEIYHNIINNAKNDLNDLNTYPNSNSFYNATKAMQQAYNNQLAQANKLLAEAKKQSSTTNKDLTNALQDAIDKLKALKKDMSQFSDQEFKDNDGIKQPQIDNILNGLNNLSPEQQDKIKNEFNQQTSYADAQKVIQDAINQNNTIASNTNDLNNAINNALNGNSFPQSTIDSLNNALNGLINNGANSNNLKDQQALIDGISKLKNLSDALEQYLNSNVKDSSAYANALENLKNAITSSNDLTASSPTNKALIEAYNNKLNAFKAQANNTINAVTALINKDSNAFNQAISALDNINNKYKAFQEQLASDNYFNIVNKGKNQITRQDVSNIQNLVKSEAFQNIDKVFQSAIISNIKASNSFPWWAWLLIVSALIWSSGMLLILTKK</sequence>